<comment type="caution">
    <text evidence="7">The sequence shown here is derived from an EMBL/GenBank/DDBJ whole genome shotgun (WGS) entry which is preliminary data.</text>
</comment>
<proteinExistence type="predicted"/>
<feature type="compositionally biased region" description="Low complexity" evidence="5">
    <location>
        <begin position="1"/>
        <end position="18"/>
    </location>
</feature>
<dbReference type="EMBL" id="JASCZI010000601">
    <property type="protein sequence ID" value="MED6112630.1"/>
    <property type="molecule type" value="Genomic_DNA"/>
</dbReference>
<dbReference type="Proteomes" id="UP001341840">
    <property type="component" value="Unassembled WGS sequence"/>
</dbReference>
<evidence type="ECO:0000256" key="2">
    <source>
        <dbReference type="ARBA" id="ARBA00022771"/>
    </source>
</evidence>
<protein>
    <recommendedName>
        <fullName evidence="6">GRF-type domain-containing protein</fullName>
    </recommendedName>
</protein>
<dbReference type="InterPro" id="IPR010666">
    <property type="entry name" value="Znf_GRF"/>
</dbReference>
<evidence type="ECO:0000313" key="7">
    <source>
        <dbReference type="EMBL" id="MED6112630.1"/>
    </source>
</evidence>
<name>A0ABU6QL64_9FABA</name>
<evidence type="ECO:0000259" key="6">
    <source>
        <dbReference type="PROSITE" id="PS51999"/>
    </source>
</evidence>
<keyword evidence="2 4" id="KW-0863">Zinc-finger</keyword>
<dbReference type="PROSITE" id="PS51999">
    <property type="entry name" value="ZF_GRF"/>
    <property type="match status" value="1"/>
</dbReference>
<gene>
    <name evidence="7" type="ORF">PIB30_063307</name>
</gene>
<dbReference type="Pfam" id="PF06839">
    <property type="entry name" value="Zn_ribbon_GRF"/>
    <property type="match status" value="1"/>
</dbReference>
<dbReference type="PANTHER" id="PTHR33248">
    <property type="entry name" value="ZINC ION-BINDING PROTEIN"/>
    <property type="match status" value="1"/>
</dbReference>
<evidence type="ECO:0000256" key="5">
    <source>
        <dbReference type="SAM" id="MobiDB-lite"/>
    </source>
</evidence>
<accession>A0ABU6QL64</accession>
<evidence type="ECO:0000256" key="4">
    <source>
        <dbReference type="PROSITE-ProRule" id="PRU01343"/>
    </source>
</evidence>
<evidence type="ECO:0000256" key="3">
    <source>
        <dbReference type="ARBA" id="ARBA00022833"/>
    </source>
</evidence>
<evidence type="ECO:0000256" key="1">
    <source>
        <dbReference type="ARBA" id="ARBA00022723"/>
    </source>
</evidence>
<feature type="region of interest" description="Disordered" evidence="5">
    <location>
        <begin position="1"/>
        <end position="23"/>
    </location>
</feature>
<evidence type="ECO:0000313" key="8">
    <source>
        <dbReference type="Proteomes" id="UP001341840"/>
    </source>
</evidence>
<organism evidence="7 8">
    <name type="scientific">Stylosanthes scabra</name>
    <dbReference type="NCBI Taxonomy" id="79078"/>
    <lineage>
        <taxon>Eukaryota</taxon>
        <taxon>Viridiplantae</taxon>
        <taxon>Streptophyta</taxon>
        <taxon>Embryophyta</taxon>
        <taxon>Tracheophyta</taxon>
        <taxon>Spermatophyta</taxon>
        <taxon>Magnoliopsida</taxon>
        <taxon>eudicotyledons</taxon>
        <taxon>Gunneridae</taxon>
        <taxon>Pentapetalae</taxon>
        <taxon>rosids</taxon>
        <taxon>fabids</taxon>
        <taxon>Fabales</taxon>
        <taxon>Fabaceae</taxon>
        <taxon>Papilionoideae</taxon>
        <taxon>50 kb inversion clade</taxon>
        <taxon>dalbergioids sensu lato</taxon>
        <taxon>Dalbergieae</taxon>
        <taxon>Pterocarpus clade</taxon>
        <taxon>Stylosanthes</taxon>
    </lineage>
</organism>
<keyword evidence="3" id="KW-0862">Zinc</keyword>
<feature type="domain" description="GRF-type" evidence="6">
    <location>
        <begin position="23"/>
        <end position="65"/>
    </location>
</feature>
<reference evidence="7 8" key="1">
    <citation type="journal article" date="2023" name="Plants (Basel)">
        <title>Bridging the Gap: Combining Genomics and Transcriptomics Approaches to Understand Stylosanthes scabra, an Orphan Legume from the Brazilian Caatinga.</title>
        <authorList>
            <person name="Ferreira-Neto J.R.C."/>
            <person name="da Silva M.D."/>
            <person name="Binneck E."/>
            <person name="de Melo N.F."/>
            <person name="da Silva R.H."/>
            <person name="de Melo A.L.T.M."/>
            <person name="Pandolfi V."/>
            <person name="Bustamante F.O."/>
            <person name="Brasileiro-Vidal A.C."/>
            <person name="Benko-Iseppon A.M."/>
        </authorList>
    </citation>
    <scope>NUCLEOTIDE SEQUENCE [LARGE SCALE GENOMIC DNA]</scope>
    <source>
        <tissue evidence="7">Leaves</tissue>
    </source>
</reference>
<sequence>MASQNSRSSRPHSSSQRRGGLVCGHGERSALRVSRTKQNLGRRFWGYAYYEFHQACDFFQWVDSDLGPDDPEKVKLRKKVASLKIMVKRAERMKNVAVVFALVGWWPPKITQFHIMLRDVPIPLKVTLPSTEASLVRHEAKFRAEVAKESARNEKIAKKSLKAKSRADAYSPKGPMRTHCHALCVTS</sequence>
<feature type="region of interest" description="Disordered" evidence="5">
    <location>
        <begin position="155"/>
        <end position="174"/>
    </location>
</feature>
<keyword evidence="8" id="KW-1185">Reference proteome</keyword>
<keyword evidence="1" id="KW-0479">Metal-binding</keyword>